<dbReference type="SUPFAM" id="SSF51735">
    <property type="entry name" value="NAD(P)-binding Rossmann-fold domains"/>
    <property type="match status" value="1"/>
</dbReference>
<dbReference type="InterPro" id="IPR036291">
    <property type="entry name" value="NAD(P)-bd_dom_sf"/>
</dbReference>
<dbReference type="PANTHER" id="PTHR43157:SF31">
    <property type="entry name" value="PHOSPHATIDYLINOSITOL-GLYCAN BIOSYNTHESIS CLASS F PROTEIN"/>
    <property type="match status" value="1"/>
</dbReference>
<evidence type="ECO:0000313" key="4">
    <source>
        <dbReference type="Proteomes" id="UP000179145"/>
    </source>
</evidence>
<dbReference type="STRING" id="153496.A0U89_13145"/>
<keyword evidence="4" id="KW-1185">Reference proteome</keyword>
<evidence type="ECO:0000256" key="2">
    <source>
        <dbReference type="SAM" id="MobiDB-lite"/>
    </source>
</evidence>
<dbReference type="RefSeq" id="WP_070403432.1">
    <property type="nucleotide sequence ID" value="NZ_BJVW01000005.1"/>
</dbReference>
<keyword evidence="1" id="KW-0560">Oxidoreductase</keyword>
<protein>
    <submittedName>
        <fullName evidence="3">Oxidoreductase</fullName>
    </submittedName>
</protein>
<organism evidence="3 4">
    <name type="scientific">Kozakia baliensis</name>
    <dbReference type="NCBI Taxonomy" id="153496"/>
    <lineage>
        <taxon>Bacteria</taxon>
        <taxon>Pseudomonadati</taxon>
        <taxon>Pseudomonadota</taxon>
        <taxon>Alphaproteobacteria</taxon>
        <taxon>Acetobacterales</taxon>
        <taxon>Acetobacteraceae</taxon>
        <taxon>Kozakia</taxon>
    </lineage>
</organism>
<reference evidence="3 4" key="1">
    <citation type="journal article" date="2016" name="Microb. Cell Fact.">
        <title>Dissection of exopolysaccharide biosynthesis in Kozakia baliensis.</title>
        <authorList>
            <person name="Brandt J.U."/>
            <person name="Jakob F."/>
            <person name="Behr J."/>
            <person name="Geissler A.J."/>
            <person name="Vogel R.F."/>
        </authorList>
    </citation>
    <scope>NUCLEOTIDE SEQUENCE [LARGE SCALE GENOMIC DNA]</scope>
    <source>
        <strain evidence="3 4">DSM 14400</strain>
    </source>
</reference>
<feature type="region of interest" description="Disordered" evidence="2">
    <location>
        <begin position="273"/>
        <end position="301"/>
    </location>
</feature>
<accession>A0A1D8UW93</accession>
<dbReference type="PRINTS" id="PR00081">
    <property type="entry name" value="GDHRDH"/>
</dbReference>
<dbReference type="KEGG" id="kba:A0U89_13145"/>
<dbReference type="GO" id="GO:0016491">
    <property type="term" value="F:oxidoreductase activity"/>
    <property type="evidence" value="ECO:0007669"/>
    <property type="project" value="UniProtKB-KW"/>
</dbReference>
<proteinExistence type="predicted"/>
<gene>
    <name evidence="3" type="ORF">A0U89_13145</name>
</gene>
<dbReference type="Proteomes" id="UP000179145">
    <property type="component" value="Chromosome"/>
</dbReference>
<dbReference type="NCBIfam" id="NF004846">
    <property type="entry name" value="PRK06197.1"/>
    <property type="match status" value="1"/>
</dbReference>
<dbReference type="Pfam" id="PF00106">
    <property type="entry name" value="adh_short"/>
    <property type="match status" value="1"/>
</dbReference>
<dbReference type="OrthoDB" id="109589at2"/>
<sequence>MTSTSRPWRLNAMPRLDGKTAVVTGATGGLGFETACGLAERGAETILAGRHAEKGHAALARLQQRVPHAQARFAGLDLASLASVSRFAESFEGEKLDLLVNNAGVMAPAKRLTTQDGYELQFGTNHLGHFALTGRLLPALARGAGEVVTVASLAAWKGKMPFDDLNASHRYRPFSSYRQSKLANLLFALELDRLAKLKDWPIHSRAAHPGWAMSDIITNSANLGAGKSPLQRIMRSAQEHIGGSVFRLFGQSVAAGAEPILYAALSPQALDGGYYGPQGGGERRGPPGPAPIPPSASSPELAKRLWQVSERMTGVHYDPEERS</sequence>
<feature type="compositionally biased region" description="Pro residues" evidence="2">
    <location>
        <begin position="286"/>
        <end position="296"/>
    </location>
</feature>
<dbReference type="Gene3D" id="3.40.50.720">
    <property type="entry name" value="NAD(P)-binding Rossmann-like Domain"/>
    <property type="match status" value="1"/>
</dbReference>
<dbReference type="EMBL" id="CP014674">
    <property type="protein sequence ID" value="AOX17913.1"/>
    <property type="molecule type" value="Genomic_DNA"/>
</dbReference>
<evidence type="ECO:0000313" key="3">
    <source>
        <dbReference type="EMBL" id="AOX17913.1"/>
    </source>
</evidence>
<dbReference type="PANTHER" id="PTHR43157">
    <property type="entry name" value="PHOSPHATIDYLINOSITOL-GLYCAN BIOSYNTHESIS CLASS F PROTEIN-RELATED"/>
    <property type="match status" value="1"/>
</dbReference>
<evidence type="ECO:0000256" key="1">
    <source>
        <dbReference type="ARBA" id="ARBA00023002"/>
    </source>
</evidence>
<dbReference type="AlphaFoldDB" id="A0A1D8UW93"/>
<name>A0A1D8UW93_9PROT</name>
<dbReference type="eggNOG" id="COG1028">
    <property type="taxonomic scope" value="Bacteria"/>
</dbReference>
<dbReference type="InterPro" id="IPR002347">
    <property type="entry name" value="SDR_fam"/>
</dbReference>
<dbReference type="NCBIfam" id="NF004513">
    <property type="entry name" value="PRK05854.1"/>
    <property type="match status" value="1"/>
</dbReference>